<dbReference type="PIRSF" id="PIRSF004692">
    <property type="entry name" value="KdsD_KpsF"/>
    <property type="match status" value="1"/>
</dbReference>
<dbReference type="NCBIfam" id="TIGR00393">
    <property type="entry name" value="kpsF"/>
    <property type="match status" value="1"/>
</dbReference>
<dbReference type="Pfam" id="PF00571">
    <property type="entry name" value="CBS"/>
    <property type="match status" value="2"/>
</dbReference>
<feature type="domain" description="CBS" evidence="7">
    <location>
        <begin position="325"/>
        <end position="377"/>
    </location>
</feature>
<evidence type="ECO:0000259" key="8">
    <source>
        <dbReference type="PROSITE" id="PS51464"/>
    </source>
</evidence>
<dbReference type="GO" id="GO:0046872">
    <property type="term" value="F:metal ion binding"/>
    <property type="evidence" value="ECO:0007669"/>
    <property type="project" value="UniProtKB-KW"/>
</dbReference>
<dbReference type="InterPro" id="IPR046348">
    <property type="entry name" value="SIS_dom_sf"/>
</dbReference>
<keyword evidence="2" id="KW-0677">Repeat</keyword>
<dbReference type="FunFam" id="3.40.50.10490:FF:000011">
    <property type="entry name" value="Arabinose 5-phosphate isomerase"/>
    <property type="match status" value="1"/>
</dbReference>
<evidence type="ECO:0000313" key="10">
    <source>
        <dbReference type="Proteomes" id="UP000243096"/>
    </source>
</evidence>
<dbReference type="Proteomes" id="UP000243096">
    <property type="component" value="Unassembled WGS sequence"/>
</dbReference>
<dbReference type="CDD" id="cd04604">
    <property type="entry name" value="CBS_pair_SIS_assoc"/>
    <property type="match status" value="1"/>
</dbReference>
<dbReference type="InterPro" id="IPR004800">
    <property type="entry name" value="KdsD/KpsF-type"/>
</dbReference>
<keyword evidence="4" id="KW-0479">Metal-binding</keyword>
<feature type="site" description="Catalytically relevant" evidence="5">
    <location>
        <position position="200"/>
    </location>
</feature>
<keyword evidence="9" id="KW-0413">Isomerase</keyword>
<dbReference type="GO" id="GO:0019146">
    <property type="term" value="F:arabinose-5-phosphate isomerase activity"/>
    <property type="evidence" value="ECO:0007669"/>
    <property type="project" value="UniProtKB-ARBA"/>
</dbReference>
<feature type="site" description="Catalytically relevant" evidence="5">
    <location>
        <position position="107"/>
    </location>
</feature>
<feature type="site" description="Catalytically relevant" evidence="5">
    <location>
        <position position="241"/>
    </location>
</feature>
<comment type="caution">
    <text evidence="9">The sequence shown here is derived from an EMBL/GenBank/DDBJ whole genome shotgun (WGS) entry which is preliminary data.</text>
</comment>
<keyword evidence="3 6" id="KW-0129">CBS domain</keyword>
<protein>
    <submittedName>
        <fullName evidence="9">Arabinose-5-phosphate isomerase</fullName>
    </submittedName>
</protein>
<evidence type="ECO:0000256" key="5">
    <source>
        <dbReference type="PIRSR" id="PIRSR004692-3"/>
    </source>
</evidence>
<gene>
    <name evidence="9" type="ORF">B0O95_102310</name>
</gene>
<dbReference type="Gene3D" id="3.40.50.10490">
    <property type="entry name" value="Glucose-6-phosphate isomerase like protein, domain 1"/>
    <property type="match status" value="1"/>
</dbReference>
<evidence type="ECO:0000256" key="1">
    <source>
        <dbReference type="ARBA" id="ARBA00008165"/>
    </source>
</evidence>
<sequence>MSRAQFRVAIGLDTPYTMPADRGDLDAHQRFGSRAAGCAASQMRVCYTPRMIAKINGARALQLAQHVLDIEADAIRSLSTRLNGEFVVAVEMLLACKGRVVVSGIGKSGHIARKLAATLASTGTPAFFVHPAEASHGDLGMVTADDVFIGLSNSGESEELVAILPLIKRLGAKLIAVTGRPESSLAKLADVHLNARVEKEACPLNLAPTASTTATLALGDALAVAVLDARGFSADDFARSHPGGSLGRRLLTYVRDVMRTGDEVPRVTLCATVRDALFEITAKRLGMTAIVDGDSRVEGIFTDGDLRRVLEHKGDIFGLPITDVMTRKPRTISAGQLAVEAVELMERFRMNHMLVADADGTLIGALNTHDLFSAKVI</sequence>
<dbReference type="CDD" id="cd05014">
    <property type="entry name" value="SIS_Kpsf"/>
    <property type="match status" value="1"/>
</dbReference>
<dbReference type="SUPFAM" id="SSF53697">
    <property type="entry name" value="SIS domain"/>
    <property type="match status" value="1"/>
</dbReference>
<dbReference type="Gene3D" id="3.10.580.10">
    <property type="entry name" value="CBS-domain"/>
    <property type="match status" value="1"/>
</dbReference>
<proteinExistence type="inferred from homology"/>
<evidence type="ECO:0000256" key="2">
    <source>
        <dbReference type="ARBA" id="ARBA00022737"/>
    </source>
</evidence>
<dbReference type="GO" id="GO:0097367">
    <property type="term" value="F:carbohydrate derivative binding"/>
    <property type="evidence" value="ECO:0007669"/>
    <property type="project" value="InterPro"/>
</dbReference>
<feature type="site" description="Catalytically relevant" evidence="5">
    <location>
        <position position="159"/>
    </location>
</feature>
<dbReference type="PROSITE" id="PS51371">
    <property type="entry name" value="CBS"/>
    <property type="match status" value="2"/>
</dbReference>
<dbReference type="GO" id="GO:0005975">
    <property type="term" value="P:carbohydrate metabolic process"/>
    <property type="evidence" value="ECO:0007669"/>
    <property type="project" value="InterPro"/>
</dbReference>
<accession>A0A2P5KDW8</accession>
<feature type="domain" description="SIS" evidence="8">
    <location>
        <begin position="89"/>
        <end position="232"/>
    </location>
</feature>
<keyword evidence="10" id="KW-1185">Reference proteome</keyword>
<evidence type="ECO:0000313" key="9">
    <source>
        <dbReference type="EMBL" id="PPB84908.1"/>
    </source>
</evidence>
<feature type="binding site" evidence="4">
    <location>
        <position position="130"/>
    </location>
    <ligand>
        <name>Zn(2+)</name>
        <dbReference type="ChEBI" id="CHEBI:29105"/>
    </ligand>
</feature>
<dbReference type="InterPro" id="IPR035474">
    <property type="entry name" value="SIS_Kpsf"/>
</dbReference>
<dbReference type="InterPro" id="IPR046342">
    <property type="entry name" value="CBS_dom_sf"/>
</dbReference>
<dbReference type="InterPro" id="IPR050986">
    <property type="entry name" value="GutQ/KpsF_isomerases"/>
</dbReference>
<dbReference type="InterPro" id="IPR000644">
    <property type="entry name" value="CBS_dom"/>
</dbReference>
<dbReference type="PANTHER" id="PTHR42745:SF1">
    <property type="entry name" value="ARABINOSE 5-PHOSPHATE ISOMERASE KDSD"/>
    <property type="match status" value="1"/>
</dbReference>
<evidence type="ECO:0000256" key="4">
    <source>
        <dbReference type="PIRSR" id="PIRSR004692-2"/>
    </source>
</evidence>
<evidence type="ECO:0000256" key="6">
    <source>
        <dbReference type="PROSITE-ProRule" id="PRU00703"/>
    </source>
</evidence>
<dbReference type="Pfam" id="PF01380">
    <property type="entry name" value="SIS"/>
    <property type="match status" value="1"/>
</dbReference>
<comment type="similarity">
    <text evidence="1">Belongs to the SIS family. GutQ/KpsF subfamily.</text>
</comment>
<feature type="domain" description="CBS" evidence="7">
    <location>
        <begin position="258"/>
        <end position="316"/>
    </location>
</feature>
<evidence type="ECO:0000256" key="3">
    <source>
        <dbReference type="ARBA" id="ARBA00023122"/>
    </source>
</evidence>
<reference evidence="9 10" key="1">
    <citation type="submission" date="2018-01" db="EMBL/GenBank/DDBJ databases">
        <title>Genomic Encyclopedia of Type Strains, Phase III (KMG-III): the genomes of soil and plant-associated and newly described type strains.</title>
        <authorList>
            <person name="Whitman W."/>
        </authorList>
    </citation>
    <scope>NUCLEOTIDE SEQUENCE [LARGE SCALE GENOMIC DNA]</scope>
    <source>
        <strain evidence="9 10">HKI456</strain>
    </source>
</reference>
<dbReference type="PROSITE" id="PS51464">
    <property type="entry name" value="SIS"/>
    <property type="match status" value="1"/>
</dbReference>
<dbReference type="GO" id="GO:1901135">
    <property type="term" value="P:carbohydrate derivative metabolic process"/>
    <property type="evidence" value="ECO:0007669"/>
    <property type="project" value="InterPro"/>
</dbReference>
<dbReference type="AlphaFoldDB" id="A0A2P5KDW8"/>
<keyword evidence="4" id="KW-0862">Zinc</keyword>
<dbReference type="PANTHER" id="PTHR42745">
    <property type="match status" value="1"/>
</dbReference>
<dbReference type="EMBL" id="PRDW01000002">
    <property type="protein sequence ID" value="PPB84908.1"/>
    <property type="molecule type" value="Genomic_DNA"/>
</dbReference>
<organism evidence="9 10">
    <name type="scientific">Mycetohabitans endofungorum</name>
    <dbReference type="NCBI Taxonomy" id="417203"/>
    <lineage>
        <taxon>Bacteria</taxon>
        <taxon>Pseudomonadati</taxon>
        <taxon>Pseudomonadota</taxon>
        <taxon>Betaproteobacteria</taxon>
        <taxon>Burkholderiales</taxon>
        <taxon>Burkholderiaceae</taxon>
        <taxon>Mycetohabitans</taxon>
    </lineage>
</organism>
<name>A0A2P5KDW8_9BURK</name>
<evidence type="ECO:0000259" key="7">
    <source>
        <dbReference type="PROSITE" id="PS51371"/>
    </source>
</evidence>
<dbReference type="InterPro" id="IPR001347">
    <property type="entry name" value="SIS_dom"/>
</dbReference>